<accession>A0A0H5PZT7</accession>
<protein>
    <submittedName>
        <fullName evidence="1">Uncharacterized protein</fullName>
    </submittedName>
</protein>
<proteinExistence type="predicted"/>
<reference evidence="1" key="2">
    <citation type="submission" date="2015-07" db="EMBL/GenBank/DDBJ databases">
        <title>Plasmids, circular viruses and viroids from rat gut.</title>
        <authorList>
            <person name="Jorgensen T.J."/>
            <person name="Hansen M.A."/>
            <person name="Xu Z."/>
            <person name="Tabak M.A."/>
            <person name="Sorensen S.J."/>
            <person name="Hansen L.H."/>
        </authorList>
    </citation>
    <scope>NUCLEOTIDE SEQUENCE</scope>
    <source>
        <strain evidence="1">RGRH0476</strain>
    </source>
</reference>
<organism evidence="1">
    <name type="scientific">uncultured prokaryote</name>
    <dbReference type="NCBI Taxonomy" id="198431"/>
    <lineage>
        <taxon>unclassified sequences</taxon>
        <taxon>environmental samples</taxon>
    </lineage>
</organism>
<evidence type="ECO:0000313" key="1">
    <source>
        <dbReference type="EMBL" id="CRY95098.1"/>
    </source>
</evidence>
<sequence length="135" mass="15188">MCKLHKKCTEEWQICRSLYCYYFTDEKGYKMAKNTDAIELQSDWLSWAADCTDNEGNPHSGLAIALTELFSFVQDCQDAGQNVYATIGRGRSGKEALITITVDGDKRYASGLYADEVATALRMALTPPTSQRKRR</sequence>
<dbReference type="AlphaFoldDB" id="A0A0H5PZT7"/>
<dbReference type="EMBL" id="LN853117">
    <property type="protein sequence ID" value="CRY95098.1"/>
    <property type="molecule type" value="Genomic_DNA"/>
</dbReference>
<name>A0A0H5PZT7_9ZZZZ</name>
<reference evidence="1" key="1">
    <citation type="submission" date="2015-06" db="EMBL/GenBank/DDBJ databases">
        <authorList>
            <person name="Joergensen T."/>
        </authorList>
    </citation>
    <scope>NUCLEOTIDE SEQUENCE</scope>
    <source>
        <strain evidence="1">RGRH0476</strain>
    </source>
</reference>